<dbReference type="Proteomes" id="UP001212841">
    <property type="component" value="Unassembled WGS sequence"/>
</dbReference>
<accession>A0AAD5SGX8</accession>
<protein>
    <submittedName>
        <fullName evidence="1">Uncharacterized protein</fullName>
    </submittedName>
</protein>
<gene>
    <name evidence="1" type="ORF">HK097_001336</name>
</gene>
<evidence type="ECO:0000313" key="1">
    <source>
        <dbReference type="EMBL" id="KAJ3054608.1"/>
    </source>
</evidence>
<name>A0AAD5SGX8_9FUNG</name>
<dbReference type="AlphaFoldDB" id="A0AAD5SGX8"/>
<sequence>MGNPYRVGDMALERAAGLGNLRACQKLAPLLSTPAVLGALATAVESNSTDVFTYLAVYTNTPSVQLLMHMRAAVRYSTTIAPVVAPAIVAVVTEDAFEDTDGGVGWSRGISADGGGVATLPSEV</sequence>
<keyword evidence="2" id="KW-1185">Reference proteome</keyword>
<comment type="caution">
    <text evidence="1">The sequence shown here is derived from an EMBL/GenBank/DDBJ whole genome shotgun (WGS) entry which is preliminary data.</text>
</comment>
<dbReference type="EMBL" id="JADGJD010000126">
    <property type="protein sequence ID" value="KAJ3054608.1"/>
    <property type="molecule type" value="Genomic_DNA"/>
</dbReference>
<proteinExistence type="predicted"/>
<reference evidence="1" key="1">
    <citation type="submission" date="2020-05" db="EMBL/GenBank/DDBJ databases">
        <title>Phylogenomic resolution of chytrid fungi.</title>
        <authorList>
            <person name="Stajich J.E."/>
            <person name="Amses K."/>
            <person name="Simmons R."/>
            <person name="Seto K."/>
            <person name="Myers J."/>
            <person name="Bonds A."/>
            <person name="Quandt C.A."/>
            <person name="Barry K."/>
            <person name="Liu P."/>
            <person name="Grigoriev I."/>
            <person name="Longcore J.E."/>
            <person name="James T.Y."/>
        </authorList>
    </citation>
    <scope>NUCLEOTIDE SEQUENCE</scope>
    <source>
        <strain evidence="1">JEL0318</strain>
    </source>
</reference>
<evidence type="ECO:0000313" key="2">
    <source>
        <dbReference type="Proteomes" id="UP001212841"/>
    </source>
</evidence>
<organism evidence="1 2">
    <name type="scientific">Rhizophlyctis rosea</name>
    <dbReference type="NCBI Taxonomy" id="64517"/>
    <lineage>
        <taxon>Eukaryota</taxon>
        <taxon>Fungi</taxon>
        <taxon>Fungi incertae sedis</taxon>
        <taxon>Chytridiomycota</taxon>
        <taxon>Chytridiomycota incertae sedis</taxon>
        <taxon>Chytridiomycetes</taxon>
        <taxon>Rhizophlyctidales</taxon>
        <taxon>Rhizophlyctidaceae</taxon>
        <taxon>Rhizophlyctis</taxon>
    </lineage>
</organism>